<dbReference type="PANTHER" id="PTHR48098:SF6">
    <property type="entry name" value="FERRI-BACILLIBACTIN ESTERASE BESA"/>
    <property type="match status" value="1"/>
</dbReference>
<dbReference type="InterPro" id="IPR000801">
    <property type="entry name" value="Esterase-like"/>
</dbReference>
<keyword evidence="2" id="KW-0378">Hydrolase</keyword>
<sequence length="298" mass="32550">MRWIAALLLAFASAGSAQAQQGGRFDEMFVTAGAPIGEVHATVWLPPGYDAGKQRYGVVYMQDGQNVFVPARSGFNKVWGADKAVTRLVAAGRIAPLIVVAIDHPGKARYRQYFPQALYAAATPAVRAVFDKAAEGPITGDAYVDLLAHTLKPMIDRAYRTRRDAAHTGIIGSSMGGLISCYAFVRRPRVFGRAGCVSTHWLLTMPADLPPDADVLGLWETYLAANLGKTAGRRLWMDHGTETLDANYAPWQARIDAAVTRAGWVRDRDFASREYKGAAHEENAWAARLDDILAWLFA</sequence>
<evidence type="ECO:0000256" key="1">
    <source>
        <dbReference type="SAM" id="SignalP"/>
    </source>
</evidence>
<keyword evidence="1" id="KW-0732">Signal</keyword>
<dbReference type="Pfam" id="PF00756">
    <property type="entry name" value="Esterase"/>
    <property type="match status" value="1"/>
</dbReference>
<reference evidence="2" key="1">
    <citation type="submission" date="2022-05" db="EMBL/GenBank/DDBJ databases">
        <title>Sphingomonas sp. strain RMG20 Genome sequencing and assembly.</title>
        <authorList>
            <person name="Kim I."/>
        </authorList>
    </citation>
    <scope>NUCLEOTIDE SEQUENCE</scope>
    <source>
        <strain evidence="2">RMG20</strain>
    </source>
</reference>
<feature type="signal peptide" evidence="1">
    <location>
        <begin position="1"/>
        <end position="19"/>
    </location>
</feature>
<dbReference type="PANTHER" id="PTHR48098">
    <property type="entry name" value="ENTEROCHELIN ESTERASE-RELATED"/>
    <property type="match status" value="1"/>
</dbReference>
<dbReference type="InterPro" id="IPR029058">
    <property type="entry name" value="AB_hydrolase_fold"/>
</dbReference>
<dbReference type="Gene3D" id="3.40.50.1820">
    <property type="entry name" value="alpha/beta hydrolase"/>
    <property type="match status" value="1"/>
</dbReference>
<name>A0ABY4U180_9SPHN</name>
<dbReference type="EMBL" id="CP098401">
    <property type="protein sequence ID" value="URW77119.1"/>
    <property type="molecule type" value="Genomic_DNA"/>
</dbReference>
<dbReference type="InterPro" id="IPR050583">
    <property type="entry name" value="Mycobacterial_A85_antigen"/>
</dbReference>
<proteinExistence type="predicted"/>
<accession>A0ABY4U180</accession>
<gene>
    <name evidence="2" type="ORF">M9980_02910</name>
</gene>
<feature type="chain" id="PRO_5046721767" evidence="1">
    <location>
        <begin position="20"/>
        <end position="298"/>
    </location>
</feature>
<dbReference type="Proteomes" id="UP001055580">
    <property type="component" value="Chromosome"/>
</dbReference>
<dbReference type="SUPFAM" id="SSF53474">
    <property type="entry name" value="alpha/beta-Hydrolases"/>
    <property type="match status" value="1"/>
</dbReference>
<protein>
    <submittedName>
        <fullName evidence="2">Alpha/beta hydrolase-fold protein</fullName>
    </submittedName>
</protein>
<evidence type="ECO:0000313" key="2">
    <source>
        <dbReference type="EMBL" id="URW77119.1"/>
    </source>
</evidence>
<dbReference type="RefSeq" id="WP_250755040.1">
    <property type="nucleotide sequence ID" value="NZ_CP098401.1"/>
</dbReference>
<organism evidence="2 3">
    <name type="scientific">Sphingomonas donggukensis</name>
    <dbReference type="NCBI Taxonomy" id="2949093"/>
    <lineage>
        <taxon>Bacteria</taxon>
        <taxon>Pseudomonadati</taxon>
        <taxon>Pseudomonadota</taxon>
        <taxon>Alphaproteobacteria</taxon>
        <taxon>Sphingomonadales</taxon>
        <taxon>Sphingomonadaceae</taxon>
        <taxon>Sphingomonas</taxon>
    </lineage>
</organism>
<dbReference type="GO" id="GO:0016787">
    <property type="term" value="F:hydrolase activity"/>
    <property type="evidence" value="ECO:0007669"/>
    <property type="project" value="UniProtKB-KW"/>
</dbReference>
<keyword evidence="3" id="KW-1185">Reference proteome</keyword>
<evidence type="ECO:0000313" key="3">
    <source>
        <dbReference type="Proteomes" id="UP001055580"/>
    </source>
</evidence>